<dbReference type="PROSITE" id="PS51257">
    <property type="entry name" value="PROKAR_LIPOPROTEIN"/>
    <property type="match status" value="1"/>
</dbReference>
<dbReference type="SUPFAM" id="SSF53850">
    <property type="entry name" value="Periplasmic binding protein-like II"/>
    <property type="match status" value="1"/>
</dbReference>
<sequence>MRSPVSRRYRRTGSRSLVALAGVVAVLVAGCGGGPDGAGGGDEQAAGSTSVPDTAAILGKVTEDQQLAAALPAQTAESGTLRMGSYLQSAPNNFYAGDGKTPVGYEVDLAKAIAGKLGLTVAHEDMAFGSLITSLQSGRIDATMAAMNDTPERQQQIDFVDYFTSGITMMVKKGNPDAIATPDALCGKAVAVVQGTSHQEFAAEQSEKCAAAGQGALTVTATDSDTQNQNQLRTGRVAAVLNDLPSAVYVSRTAGDGGFFEVVPGEPINGGPYGIGVNKNNRPLADAMQKALQALVADGTYGQILQAWGVEQGAIEQVSVNGGT</sequence>
<accession>A0A263CYC7</accession>
<evidence type="ECO:0000313" key="4">
    <source>
        <dbReference type="EMBL" id="OZM70417.1"/>
    </source>
</evidence>
<dbReference type="Proteomes" id="UP000242444">
    <property type="component" value="Unassembled WGS sequence"/>
</dbReference>
<proteinExistence type="predicted"/>
<dbReference type="PANTHER" id="PTHR35936">
    <property type="entry name" value="MEMBRANE-BOUND LYTIC MUREIN TRANSGLYCOSYLASE F"/>
    <property type="match status" value="1"/>
</dbReference>
<dbReference type="InterPro" id="IPR001638">
    <property type="entry name" value="Solute-binding_3/MltF_N"/>
</dbReference>
<dbReference type="Gene3D" id="3.40.190.10">
    <property type="entry name" value="Periplasmic binding protein-like II"/>
    <property type="match status" value="2"/>
</dbReference>
<feature type="signal peptide" evidence="2">
    <location>
        <begin position="1"/>
        <end position="29"/>
    </location>
</feature>
<protein>
    <submittedName>
        <fullName evidence="4">ABC transporter substrate-binding protein</fullName>
    </submittedName>
</protein>
<reference evidence="4 5" key="1">
    <citation type="submission" date="2017-07" db="EMBL/GenBank/DDBJ databases">
        <title>Amycolatopsis antarcticus sp. nov., isolated from the surface of an Antarcticus brown macroalga.</title>
        <authorList>
            <person name="Wang J."/>
            <person name="Leiva S."/>
            <person name="Huang J."/>
            <person name="Huang Y."/>
        </authorList>
    </citation>
    <scope>NUCLEOTIDE SEQUENCE [LARGE SCALE GENOMIC DNA]</scope>
    <source>
        <strain evidence="4 5">AU-G6</strain>
    </source>
</reference>
<dbReference type="SMART" id="SM00062">
    <property type="entry name" value="PBPb"/>
    <property type="match status" value="1"/>
</dbReference>
<organism evidence="4 5">
    <name type="scientific">Amycolatopsis antarctica</name>
    <dbReference type="NCBI Taxonomy" id="1854586"/>
    <lineage>
        <taxon>Bacteria</taxon>
        <taxon>Bacillati</taxon>
        <taxon>Actinomycetota</taxon>
        <taxon>Actinomycetes</taxon>
        <taxon>Pseudonocardiales</taxon>
        <taxon>Pseudonocardiaceae</taxon>
        <taxon>Amycolatopsis</taxon>
    </lineage>
</organism>
<evidence type="ECO:0000256" key="1">
    <source>
        <dbReference type="ARBA" id="ARBA00022729"/>
    </source>
</evidence>
<dbReference type="PANTHER" id="PTHR35936:SF17">
    <property type="entry name" value="ARGININE-BINDING EXTRACELLULAR PROTEIN ARTP"/>
    <property type="match status" value="1"/>
</dbReference>
<keyword evidence="5" id="KW-1185">Reference proteome</keyword>
<name>A0A263CYC7_9PSEU</name>
<dbReference type="EMBL" id="NKYE01000020">
    <property type="protein sequence ID" value="OZM70417.1"/>
    <property type="molecule type" value="Genomic_DNA"/>
</dbReference>
<dbReference type="RefSeq" id="WP_094865476.1">
    <property type="nucleotide sequence ID" value="NZ_NKYE01000020.1"/>
</dbReference>
<evidence type="ECO:0000256" key="2">
    <source>
        <dbReference type="SAM" id="SignalP"/>
    </source>
</evidence>
<dbReference type="AlphaFoldDB" id="A0A263CYC7"/>
<feature type="domain" description="Solute-binding protein family 3/N-terminal" evidence="3">
    <location>
        <begin position="80"/>
        <end position="312"/>
    </location>
</feature>
<keyword evidence="1 2" id="KW-0732">Signal</keyword>
<dbReference type="InParanoid" id="A0A263CYC7"/>
<dbReference type="CDD" id="cd01004">
    <property type="entry name" value="PBP2_MidA_like"/>
    <property type="match status" value="1"/>
</dbReference>
<dbReference type="OrthoDB" id="4633994at2"/>
<comment type="caution">
    <text evidence="4">The sequence shown here is derived from an EMBL/GenBank/DDBJ whole genome shotgun (WGS) entry which is preliminary data.</text>
</comment>
<dbReference type="Pfam" id="PF00497">
    <property type="entry name" value="SBP_bac_3"/>
    <property type="match status" value="1"/>
</dbReference>
<gene>
    <name evidence="4" type="ORF">CFN78_24955</name>
</gene>
<feature type="chain" id="PRO_5039232412" evidence="2">
    <location>
        <begin position="30"/>
        <end position="324"/>
    </location>
</feature>
<evidence type="ECO:0000259" key="3">
    <source>
        <dbReference type="SMART" id="SM00062"/>
    </source>
</evidence>
<evidence type="ECO:0000313" key="5">
    <source>
        <dbReference type="Proteomes" id="UP000242444"/>
    </source>
</evidence>